<evidence type="ECO:0000256" key="6">
    <source>
        <dbReference type="SAM" id="Phobius"/>
    </source>
</evidence>
<evidence type="ECO:0000313" key="8">
    <source>
        <dbReference type="Proteomes" id="UP001595846"/>
    </source>
</evidence>
<evidence type="ECO:0000256" key="5">
    <source>
        <dbReference type="ARBA" id="ARBA00023136"/>
    </source>
</evidence>
<keyword evidence="2" id="KW-1003">Cell membrane</keyword>
<dbReference type="Pfam" id="PF03626">
    <property type="entry name" value="COX4_pro"/>
    <property type="match status" value="1"/>
</dbReference>
<dbReference type="GeneID" id="73903754"/>
<comment type="subcellular location">
    <subcellularLocation>
        <location evidence="1">Cell membrane</location>
        <topology evidence="1">Multi-pass membrane protein</topology>
    </subcellularLocation>
</comment>
<evidence type="ECO:0000256" key="4">
    <source>
        <dbReference type="ARBA" id="ARBA00022989"/>
    </source>
</evidence>
<organism evidence="7 8">
    <name type="scientific">Halovivax cerinus</name>
    <dbReference type="NCBI Taxonomy" id="1487865"/>
    <lineage>
        <taxon>Archaea</taxon>
        <taxon>Methanobacteriati</taxon>
        <taxon>Methanobacteriota</taxon>
        <taxon>Stenosarchaea group</taxon>
        <taxon>Halobacteria</taxon>
        <taxon>Halobacteriales</taxon>
        <taxon>Natrialbaceae</taxon>
        <taxon>Halovivax</taxon>
    </lineage>
</organism>
<keyword evidence="3 6" id="KW-0812">Transmembrane</keyword>
<protein>
    <submittedName>
        <fullName evidence="7">Cytochrome C oxidase subunit IV family protein</fullName>
    </submittedName>
</protein>
<dbReference type="Proteomes" id="UP001595846">
    <property type="component" value="Unassembled WGS sequence"/>
</dbReference>
<evidence type="ECO:0000256" key="1">
    <source>
        <dbReference type="ARBA" id="ARBA00004651"/>
    </source>
</evidence>
<keyword evidence="4 6" id="KW-1133">Transmembrane helix</keyword>
<dbReference type="RefSeq" id="WP_256531038.1">
    <property type="nucleotide sequence ID" value="NZ_CP101824.1"/>
</dbReference>
<gene>
    <name evidence="7" type="ORF">ACFOUR_10010</name>
</gene>
<keyword evidence="8" id="KW-1185">Reference proteome</keyword>
<dbReference type="InterPro" id="IPR005171">
    <property type="entry name" value="Cyt_c_oxidase_su4_prok"/>
</dbReference>
<sequence length="88" mass="9546">MSDIRKYTVIYVALLVLATAKVAFHGLDLGYGMFVGIIGVLAVMKIGLIAGWFQHLIDEPRSISYMMATAFFMVLLLVAAAGYSIQGT</sequence>
<feature type="transmembrane region" description="Helical" evidence="6">
    <location>
        <begin position="65"/>
        <end position="85"/>
    </location>
</feature>
<evidence type="ECO:0000256" key="2">
    <source>
        <dbReference type="ARBA" id="ARBA00022475"/>
    </source>
</evidence>
<proteinExistence type="predicted"/>
<dbReference type="AlphaFoldDB" id="A0ABD5NP17"/>
<dbReference type="GO" id="GO:0005886">
    <property type="term" value="C:plasma membrane"/>
    <property type="evidence" value="ECO:0007669"/>
    <property type="project" value="UniProtKB-SubCell"/>
</dbReference>
<name>A0ABD5NP17_9EURY</name>
<evidence type="ECO:0000256" key="3">
    <source>
        <dbReference type="ARBA" id="ARBA00022692"/>
    </source>
</evidence>
<comment type="caution">
    <text evidence="7">The sequence shown here is derived from an EMBL/GenBank/DDBJ whole genome shotgun (WGS) entry which is preliminary data.</text>
</comment>
<evidence type="ECO:0000313" key="7">
    <source>
        <dbReference type="EMBL" id="MFC3958699.1"/>
    </source>
</evidence>
<keyword evidence="5 6" id="KW-0472">Membrane</keyword>
<feature type="transmembrane region" description="Helical" evidence="6">
    <location>
        <begin position="30"/>
        <end position="53"/>
    </location>
</feature>
<dbReference type="EMBL" id="JBHSAQ010000006">
    <property type="protein sequence ID" value="MFC3958699.1"/>
    <property type="molecule type" value="Genomic_DNA"/>
</dbReference>
<reference evidence="7 8" key="1">
    <citation type="journal article" date="2019" name="Int. J. Syst. Evol. Microbiol.">
        <title>The Global Catalogue of Microorganisms (GCM) 10K type strain sequencing project: providing services to taxonomists for standard genome sequencing and annotation.</title>
        <authorList>
            <consortium name="The Broad Institute Genomics Platform"/>
            <consortium name="The Broad Institute Genome Sequencing Center for Infectious Disease"/>
            <person name="Wu L."/>
            <person name="Ma J."/>
        </authorList>
    </citation>
    <scope>NUCLEOTIDE SEQUENCE [LARGE SCALE GENOMIC DNA]</scope>
    <source>
        <strain evidence="7 8">IBRC-M 10256</strain>
    </source>
</reference>
<feature type="transmembrane region" description="Helical" evidence="6">
    <location>
        <begin position="7"/>
        <end position="24"/>
    </location>
</feature>
<accession>A0ABD5NP17</accession>